<accession>A0ABQ5XIK8</accession>
<sequence>MKNIAVWGFSWVPPFAQGLVRDLRVRWALEEAGLAYESKWVDASERNSEDYRRKHPFGMVPALDTDGGTLIESGAIVHAIAEQCEALMPPDLRNETLAWMFAALNTVEPPLWNLFAIDRLHGDEAWTTLRRPGAVDQAKARLAALSACLEGRDYLLGRFTAADILMATVLRFVRHTDLVAEFSPLNDYLKRCEARPALQAALRNQSAGYLRNAPAAA</sequence>
<feature type="domain" description="GST N-terminal" evidence="1">
    <location>
        <begin position="9"/>
        <end position="88"/>
    </location>
</feature>
<dbReference type="SUPFAM" id="SSF47616">
    <property type="entry name" value="GST C-terminal domain-like"/>
    <property type="match status" value="1"/>
</dbReference>
<dbReference type="InterPro" id="IPR004046">
    <property type="entry name" value="GST_C"/>
</dbReference>
<dbReference type="CDD" id="cd03207">
    <property type="entry name" value="GST_C_8"/>
    <property type="match status" value="1"/>
</dbReference>
<evidence type="ECO:0000313" key="2">
    <source>
        <dbReference type="EMBL" id="GLQ91540.1"/>
    </source>
</evidence>
<gene>
    <name evidence="2" type="ORF">GCM10007901_04900</name>
</gene>
<dbReference type="InterPro" id="IPR036282">
    <property type="entry name" value="Glutathione-S-Trfase_C_sf"/>
</dbReference>
<name>A0ABQ5XIK8_9GAMM</name>
<dbReference type="SFLD" id="SFLDG00358">
    <property type="entry name" value="Main_(cytGST)"/>
    <property type="match status" value="1"/>
</dbReference>
<dbReference type="SFLD" id="SFLDS00019">
    <property type="entry name" value="Glutathione_Transferase_(cytos"/>
    <property type="match status" value="1"/>
</dbReference>
<reference evidence="3" key="1">
    <citation type="journal article" date="2019" name="Int. J. Syst. Evol. Microbiol.">
        <title>The Global Catalogue of Microorganisms (GCM) 10K type strain sequencing project: providing services to taxonomists for standard genome sequencing and annotation.</title>
        <authorList>
            <consortium name="The Broad Institute Genomics Platform"/>
            <consortium name="The Broad Institute Genome Sequencing Center for Infectious Disease"/>
            <person name="Wu L."/>
            <person name="Ma J."/>
        </authorList>
    </citation>
    <scope>NUCLEOTIDE SEQUENCE [LARGE SCALE GENOMIC DNA]</scope>
    <source>
        <strain evidence="3">NBRC 111980</strain>
    </source>
</reference>
<dbReference type="EMBL" id="BSOB01000005">
    <property type="protein sequence ID" value="GLQ91540.1"/>
    <property type="molecule type" value="Genomic_DNA"/>
</dbReference>
<comment type="caution">
    <text evidence="2">The sequence shown here is derived from an EMBL/GenBank/DDBJ whole genome shotgun (WGS) entry which is preliminary data.</text>
</comment>
<dbReference type="InterPro" id="IPR040079">
    <property type="entry name" value="Glutathione_S-Trfase"/>
</dbReference>
<dbReference type="RefSeq" id="WP_284319308.1">
    <property type="nucleotide sequence ID" value="NZ_BSOB01000005.1"/>
</dbReference>
<dbReference type="Gene3D" id="3.40.30.10">
    <property type="entry name" value="Glutaredoxin"/>
    <property type="match status" value="1"/>
</dbReference>
<dbReference type="InterPro" id="IPR004045">
    <property type="entry name" value="Glutathione_S-Trfase_N"/>
</dbReference>
<dbReference type="Gene3D" id="1.20.1050.10">
    <property type="match status" value="1"/>
</dbReference>
<dbReference type="InterPro" id="IPR036249">
    <property type="entry name" value="Thioredoxin-like_sf"/>
</dbReference>
<dbReference type="PANTHER" id="PTHR44051">
    <property type="entry name" value="GLUTATHIONE S-TRANSFERASE-RELATED"/>
    <property type="match status" value="1"/>
</dbReference>
<dbReference type="PROSITE" id="PS50404">
    <property type="entry name" value="GST_NTER"/>
    <property type="match status" value="1"/>
</dbReference>
<evidence type="ECO:0000313" key="3">
    <source>
        <dbReference type="Proteomes" id="UP001156670"/>
    </source>
</evidence>
<dbReference type="CDD" id="cd03046">
    <property type="entry name" value="GST_N_GTT1_like"/>
    <property type="match status" value="1"/>
</dbReference>
<keyword evidence="3" id="KW-1185">Reference proteome</keyword>
<organism evidence="2 3">
    <name type="scientific">Dyella acidisoli</name>
    <dbReference type="NCBI Taxonomy" id="1867834"/>
    <lineage>
        <taxon>Bacteria</taxon>
        <taxon>Pseudomonadati</taxon>
        <taxon>Pseudomonadota</taxon>
        <taxon>Gammaproteobacteria</taxon>
        <taxon>Lysobacterales</taxon>
        <taxon>Rhodanobacteraceae</taxon>
        <taxon>Dyella</taxon>
    </lineage>
</organism>
<dbReference type="SUPFAM" id="SSF52833">
    <property type="entry name" value="Thioredoxin-like"/>
    <property type="match status" value="1"/>
</dbReference>
<dbReference type="Pfam" id="PF13409">
    <property type="entry name" value="GST_N_2"/>
    <property type="match status" value="1"/>
</dbReference>
<proteinExistence type="predicted"/>
<evidence type="ECO:0000259" key="1">
    <source>
        <dbReference type="PROSITE" id="PS50404"/>
    </source>
</evidence>
<protein>
    <submittedName>
        <fullName evidence="2">Glutathione S-transferase</fullName>
    </submittedName>
</protein>
<dbReference type="Pfam" id="PF00043">
    <property type="entry name" value="GST_C"/>
    <property type="match status" value="1"/>
</dbReference>
<dbReference type="Proteomes" id="UP001156670">
    <property type="component" value="Unassembled WGS sequence"/>
</dbReference>
<dbReference type="PANTHER" id="PTHR44051:SF8">
    <property type="entry name" value="GLUTATHIONE S-TRANSFERASE GSTA"/>
    <property type="match status" value="1"/>
</dbReference>